<name>A0ABD0LPW6_9CAEN</name>
<evidence type="ECO:0000313" key="2">
    <source>
        <dbReference type="EMBL" id="KAK7501590.1"/>
    </source>
</evidence>
<dbReference type="Proteomes" id="UP001519460">
    <property type="component" value="Unassembled WGS sequence"/>
</dbReference>
<evidence type="ECO:0000313" key="3">
    <source>
        <dbReference type="Proteomes" id="UP001519460"/>
    </source>
</evidence>
<accession>A0ABD0LPW6</accession>
<sequence length="96" mass="10288">MFGSLHGLTLVTVTLVALAPVLLESAALEEEPSHEMNKRQFPCSLTCSPYVSLGAGTCPGMTPVTYVSGFGIASYYSYRWTITPTYGCGSRCTSPR</sequence>
<feature type="chain" id="PRO_5044808692" evidence="1">
    <location>
        <begin position="24"/>
        <end position="96"/>
    </location>
</feature>
<dbReference type="EMBL" id="JACVVK020000030">
    <property type="protein sequence ID" value="KAK7501590.1"/>
    <property type="molecule type" value="Genomic_DNA"/>
</dbReference>
<reference evidence="2 3" key="1">
    <citation type="journal article" date="2023" name="Sci. Data">
        <title>Genome assembly of the Korean intertidal mud-creeper Batillaria attramentaria.</title>
        <authorList>
            <person name="Patra A.K."/>
            <person name="Ho P.T."/>
            <person name="Jun S."/>
            <person name="Lee S.J."/>
            <person name="Kim Y."/>
            <person name="Won Y.J."/>
        </authorList>
    </citation>
    <scope>NUCLEOTIDE SEQUENCE [LARGE SCALE GENOMIC DNA]</scope>
    <source>
        <strain evidence="2">Wonlab-2016</strain>
    </source>
</reference>
<keyword evidence="1" id="KW-0732">Signal</keyword>
<gene>
    <name evidence="2" type="ORF">BaRGS_00007021</name>
</gene>
<protein>
    <submittedName>
        <fullName evidence="2">Uncharacterized protein</fullName>
    </submittedName>
</protein>
<evidence type="ECO:0000256" key="1">
    <source>
        <dbReference type="SAM" id="SignalP"/>
    </source>
</evidence>
<organism evidence="2 3">
    <name type="scientific">Batillaria attramentaria</name>
    <dbReference type="NCBI Taxonomy" id="370345"/>
    <lineage>
        <taxon>Eukaryota</taxon>
        <taxon>Metazoa</taxon>
        <taxon>Spiralia</taxon>
        <taxon>Lophotrochozoa</taxon>
        <taxon>Mollusca</taxon>
        <taxon>Gastropoda</taxon>
        <taxon>Caenogastropoda</taxon>
        <taxon>Sorbeoconcha</taxon>
        <taxon>Cerithioidea</taxon>
        <taxon>Batillariidae</taxon>
        <taxon>Batillaria</taxon>
    </lineage>
</organism>
<dbReference type="AlphaFoldDB" id="A0ABD0LPW6"/>
<comment type="caution">
    <text evidence="2">The sequence shown here is derived from an EMBL/GenBank/DDBJ whole genome shotgun (WGS) entry which is preliminary data.</text>
</comment>
<keyword evidence="3" id="KW-1185">Reference proteome</keyword>
<proteinExistence type="predicted"/>
<feature type="signal peptide" evidence="1">
    <location>
        <begin position="1"/>
        <end position="23"/>
    </location>
</feature>